<dbReference type="InterPro" id="IPR041694">
    <property type="entry name" value="ADH_N_2"/>
</dbReference>
<dbReference type="Gene3D" id="3.90.180.10">
    <property type="entry name" value="Medium-chain alcohol dehydrogenases, catalytic domain"/>
    <property type="match status" value="1"/>
</dbReference>
<evidence type="ECO:0000259" key="2">
    <source>
        <dbReference type="SMART" id="SM00829"/>
    </source>
</evidence>
<dbReference type="FunFam" id="3.40.50.720:FF:000121">
    <property type="entry name" value="Prostaglandin reductase 2"/>
    <property type="match status" value="1"/>
</dbReference>
<dbReference type="CDD" id="cd05288">
    <property type="entry name" value="PGDH"/>
    <property type="match status" value="1"/>
</dbReference>
<evidence type="ECO:0000313" key="3">
    <source>
        <dbReference type="EMBL" id="TRW14465.1"/>
    </source>
</evidence>
<sequence length="343" mass="36770">MSTLQNQRVVLASSPDGELKPSDFGLETDAMPVPGKGELLLETIFLSIDPYMRFWMRSEKSYNNPIKPGDLIVGATVSRVRQSQNPGWHEGEWVLAFSGWQRFAISNGSGLRRIDPAIAPPSTAVGILGMTGFTAYAGLRNVGRPKPGETVVVAAASGAVGSAVGQIARIQGARAVGITTGAQKLAYVKDELGFNAVIDYKAPDFAARLTDAVPDGIDVYFELVGGPIWDAVLPLLNTYARVPVVGLIADYEARAGEQAAPDRLANTMGQIMGKSLTLRGFIQTEFADEQLGDFLREAGTWFADGRLRHREHIVEGLENAPDALIAQLKGGNFGKMLVKVGES</sequence>
<comment type="caution">
    <text evidence="3">The sequence shown here is derived from an EMBL/GenBank/DDBJ whole genome shotgun (WGS) entry which is preliminary data.</text>
</comment>
<keyword evidence="4" id="KW-1185">Reference proteome</keyword>
<accession>A0A552U8B8</accession>
<dbReference type="Gene3D" id="3.40.50.720">
    <property type="entry name" value="NAD(P)-binding Rossmann-like Domain"/>
    <property type="match status" value="1"/>
</dbReference>
<dbReference type="SUPFAM" id="SSF51735">
    <property type="entry name" value="NAD(P)-binding Rossmann-fold domains"/>
    <property type="match status" value="1"/>
</dbReference>
<gene>
    <name evidence="3" type="ORF">FMM06_12210</name>
</gene>
<dbReference type="GO" id="GO:0016628">
    <property type="term" value="F:oxidoreductase activity, acting on the CH-CH group of donors, NAD or NADP as acceptor"/>
    <property type="evidence" value="ECO:0007669"/>
    <property type="project" value="InterPro"/>
</dbReference>
<dbReference type="EMBL" id="VJWA01000002">
    <property type="protein sequence ID" value="TRW14465.1"/>
    <property type="molecule type" value="Genomic_DNA"/>
</dbReference>
<dbReference type="InterPro" id="IPR020843">
    <property type="entry name" value="ER"/>
</dbReference>
<dbReference type="RefSeq" id="WP_144237670.1">
    <property type="nucleotide sequence ID" value="NZ_VJWA01000002.1"/>
</dbReference>
<name>A0A552U8B8_9SPHN</name>
<dbReference type="OrthoDB" id="9805663at2"/>
<evidence type="ECO:0000256" key="1">
    <source>
        <dbReference type="ARBA" id="ARBA00023002"/>
    </source>
</evidence>
<keyword evidence="1" id="KW-0560">Oxidoreductase</keyword>
<evidence type="ECO:0000313" key="4">
    <source>
        <dbReference type="Proteomes" id="UP000317894"/>
    </source>
</evidence>
<dbReference type="SUPFAM" id="SSF50129">
    <property type="entry name" value="GroES-like"/>
    <property type="match status" value="2"/>
</dbReference>
<dbReference type="InterPro" id="IPR011032">
    <property type="entry name" value="GroES-like_sf"/>
</dbReference>
<dbReference type="Proteomes" id="UP000317894">
    <property type="component" value="Unassembled WGS sequence"/>
</dbReference>
<dbReference type="InterPro" id="IPR013149">
    <property type="entry name" value="ADH-like_C"/>
</dbReference>
<reference evidence="3 4" key="1">
    <citation type="submission" date="2019-07" db="EMBL/GenBank/DDBJ databases">
        <title>Novel species isolated from glacier.</title>
        <authorList>
            <person name="Liu Q."/>
            <person name="Xin Y.-H."/>
        </authorList>
    </citation>
    <scope>NUCLEOTIDE SEQUENCE [LARGE SCALE GENOMIC DNA]</scope>
    <source>
        <strain evidence="3 4">LB1R16</strain>
    </source>
</reference>
<proteinExistence type="predicted"/>
<dbReference type="InterPro" id="IPR036291">
    <property type="entry name" value="NAD(P)-bd_dom_sf"/>
</dbReference>
<dbReference type="Pfam" id="PF00107">
    <property type="entry name" value="ADH_zinc_N"/>
    <property type="match status" value="1"/>
</dbReference>
<dbReference type="Pfam" id="PF16884">
    <property type="entry name" value="ADH_N_2"/>
    <property type="match status" value="1"/>
</dbReference>
<dbReference type="PANTHER" id="PTHR43205:SF7">
    <property type="entry name" value="PROSTAGLANDIN REDUCTASE 1"/>
    <property type="match status" value="1"/>
</dbReference>
<dbReference type="InterPro" id="IPR045010">
    <property type="entry name" value="MDR_fam"/>
</dbReference>
<organism evidence="3 4">
    <name type="scientific">Glacieibacterium frigidum</name>
    <dbReference type="NCBI Taxonomy" id="2593303"/>
    <lineage>
        <taxon>Bacteria</taxon>
        <taxon>Pseudomonadati</taxon>
        <taxon>Pseudomonadota</taxon>
        <taxon>Alphaproteobacteria</taxon>
        <taxon>Sphingomonadales</taxon>
        <taxon>Sphingosinicellaceae</taxon>
        <taxon>Glacieibacterium</taxon>
    </lineage>
</organism>
<feature type="domain" description="Enoyl reductase (ER)" evidence="2">
    <location>
        <begin position="17"/>
        <end position="338"/>
    </location>
</feature>
<dbReference type="PANTHER" id="PTHR43205">
    <property type="entry name" value="PROSTAGLANDIN REDUCTASE"/>
    <property type="match status" value="1"/>
</dbReference>
<dbReference type="SMART" id="SM00829">
    <property type="entry name" value="PKS_ER"/>
    <property type="match status" value="1"/>
</dbReference>
<dbReference type="AlphaFoldDB" id="A0A552U8B8"/>
<protein>
    <submittedName>
        <fullName evidence="3">Zinc-binding dehydrogenase</fullName>
    </submittedName>
</protein>